<dbReference type="HOGENOM" id="CLU_091084_1_0_1"/>
<dbReference type="FunCoup" id="C5DTS7">
    <property type="interactions" value="641"/>
</dbReference>
<dbReference type="SUPFAM" id="SSF52540">
    <property type="entry name" value="P-loop containing nucleoside triphosphate hydrolases"/>
    <property type="match status" value="1"/>
</dbReference>
<accession>C5DTS7</accession>
<comment type="similarity">
    <text evidence="2">Belongs to the SRP receptor beta subunit family.</text>
</comment>
<dbReference type="GO" id="GO:0005789">
    <property type="term" value="C:endoplasmic reticulum membrane"/>
    <property type="evidence" value="ECO:0007669"/>
    <property type="project" value="UniProtKB-SubCell"/>
</dbReference>
<dbReference type="Proteomes" id="UP000008536">
    <property type="component" value="Chromosome C"/>
</dbReference>
<evidence type="ECO:0000256" key="5">
    <source>
        <dbReference type="ARBA" id="ARBA00022741"/>
    </source>
</evidence>
<dbReference type="CDD" id="cd04105">
    <property type="entry name" value="SR_beta"/>
    <property type="match status" value="1"/>
</dbReference>
<reference evidence="12 13" key="1">
    <citation type="journal article" date="2009" name="Genome Res.">
        <title>Comparative genomics of protoploid Saccharomycetaceae.</title>
        <authorList>
            <consortium name="The Genolevures Consortium"/>
            <person name="Souciet J.-L."/>
            <person name="Dujon B."/>
            <person name="Gaillardin C."/>
            <person name="Johnston M."/>
            <person name="Baret P.V."/>
            <person name="Cliften P."/>
            <person name="Sherman D.J."/>
            <person name="Weissenbach J."/>
            <person name="Westhof E."/>
            <person name="Wincker P."/>
            <person name="Jubin C."/>
            <person name="Poulain J."/>
            <person name="Barbe V."/>
            <person name="Segurens B."/>
            <person name="Artiguenave F."/>
            <person name="Anthouard V."/>
            <person name="Vacherie B."/>
            <person name="Val M.-E."/>
            <person name="Fulton R.S."/>
            <person name="Minx P."/>
            <person name="Wilson R."/>
            <person name="Durrens P."/>
            <person name="Jean G."/>
            <person name="Marck C."/>
            <person name="Martin T."/>
            <person name="Nikolski M."/>
            <person name="Rolland T."/>
            <person name="Seret M.-L."/>
            <person name="Casaregola S."/>
            <person name="Despons L."/>
            <person name="Fairhead C."/>
            <person name="Fischer G."/>
            <person name="Lafontaine I."/>
            <person name="Leh V."/>
            <person name="Lemaire M."/>
            <person name="de Montigny J."/>
            <person name="Neuveglise C."/>
            <person name="Thierry A."/>
            <person name="Blanc-Lenfle I."/>
            <person name="Bleykasten C."/>
            <person name="Diffels J."/>
            <person name="Fritsch E."/>
            <person name="Frangeul L."/>
            <person name="Goeffon A."/>
            <person name="Jauniaux N."/>
            <person name="Kachouri-Lafond R."/>
            <person name="Payen C."/>
            <person name="Potier S."/>
            <person name="Pribylova L."/>
            <person name="Ozanne C."/>
            <person name="Richard G.-F."/>
            <person name="Sacerdot C."/>
            <person name="Straub M.-L."/>
            <person name="Talla E."/>
        </authorList>
    </citation>
    <scope>NUCLEOTIDE SEQUENCE [LARGE SCALE GENOMIC DNA]</scope>
    <source>
        <strain evidence="12 13">ATCC 2623 / CBS 732 / BCRC 21506 / NBRC 1130 / NCYC 568 / NRRL Y-229</strain>
    </source>
</reference>
<evidence type="ECO:0000256" key="10">
    <source>
        <dbReference type="ARBA" id="ARBA00023170"/>
    </source>
</evidence>
<evidence type="ECO:0000256" key="11">
    <source>
        <dbReference type="SAM" id="Phobius"/>
    </source>
</evidence>
<dbReference type="GO" id="GO:0005525">
    <property type="term" value="F:GTP binding"/>
    <property type="evidence" value="ECO:0007669"/>
    <property type="project" value="UniProtKB-KW"/>
</dbReference>
<keyword evidence="7 11" id="KW-1133">Transmembrane helix</keyword>
<evidence type="ECO:0000313" key="12">
    <source>
        <dbReference type="EMBL" id="CAR27188.1"/>
    </source>
</evidence>
<dbReference type="InParanoid" id="C5DTS7"/>
<keyword evidence="6" id="KW-0256">Endoplasmic reticulum</keyword>
<gene>
    <name evidence="12" type="ordered locus">ZYRO0C11000g</name>
</gene>
<dbReference type="InterPro" id="IPR027417">
    <property type="entry name" value="P-loop_NTPase"/>
</dbReference>
<proteinExistence type="inferred from homology"/>
<evidence type="ECO:0000256" key="1">
    <source>
        <dbReference type="ARBA" id="ARBA00004389"/>
    </source>
</evidence>
<keyword evidence="5" id="KW-0547">Nucleotide-binding</keyword>
<evidence type="ECO:0000256" key="9">
    <source>
        <dbReference type="ARBA" id="ARBA00023136"/>
    </source>
</evidence>
<organism evidence="12 13">
    <name type="scientific">Zygosaccharomyces rouxii (strain ATCC 2623 / CBS 732 / NBRC 1130 / NCYC 568 / NRRL Y-229)</name>
    <dbReference type="NCBI Taxonomy" id="559307"/>
    <lineage>
        <taxon>Eukaryota</taxon>
        <taxon>Fungi</taxon>
        <taxon>Dikarya</taxon>
        <taxon>Ascomycota</taxon>
        <taxon>Saccharomycotina</taxon>
        <taxon>Saccharomycetes</taxon>
        <taxon>Saccharomycetales</taxon>
        <taxon>Saccharomycetaceae</taxon>
        <taxon>Zygosaccharomyces</taxon>
    </lineage>
</organism>
<sequence>MCDIKEEPKFFNRPYCKISKISRRSTRTVLTHISQCVMVSNAVLVAIILVLITTALFTIRTTSSGLIPVSNASKVTNKQPTFIIAGPSESGKTSLFTLLTSDSLRPSVTSLEPNVAHDFKIPITTKTFTGRLIEFPGHLKLRNKLFETLQNSSNIKGLIFVVDATVDPKELTSTAEFLFEILQVTERFPNGVDILIACNKSESFTARPPLKIRSALEKEIERIIIRRQKSLETVNGAEKTDDDGNLQDEPQVFNLGLKDGFKFESLEGNIDAVEGSVIKKNIDRWECWMDERTVN</sequence>
<keyword evidence="13" id="KW-1185">Reference proteome</keyword>
<keyword evidence="8" id="KW-0342">GTP-binding</keyword>
<evidence type="ECO:0000256" key="7">
    <source>
        <dbReference type="ARBA" id="ARBA00022989"/>
    </source>
</evidence>
<protein>
    <recommendedName>
        <fullName evidence="3">Signal recognition particle receptor subunit beta</fullName>
    </recommendedName>
</protein>
<dbReference type="Gene3D" id="3.40.50.300">
    <property type="entry name" value="P-loop containing nucleotide triphosphate hydrolases"/>
    <property type="match status" value="1"/>
</dbReference>
<dbReference type="InterPro" id="IPR019009">
    <property type="entry name" value="SRP_receptor_beta_su"/>
</dbReference>
<evidence type="ECO:0000256" key="4">
    <source>
        <dbReference type="ARBA" id="ARBA00022692"/>
    </source>
</evidence>
<keyword evidence="9 11" id="KW-0472">Membrane</keyword>
<evidence type="ECO:0000256" key="3">
    <source>
        <dbReference type="ARBA" id="ARBA00020256"/>
    </source>
</evidence>
<dbReference type="STRING" id="559307.C5DTS7"/>
<feature type="transmembrane region" description="Helical" evidence="11">
    <location>
        <begin position="29"/>
        <end position="57"/>
    </location>
</feature>
<dbReference type="AlphaFoldDB" id="C5DTS7"/>
<dbReference type="Pfam" id="PF09439">
    <property type="entry name" value="SRPRB"/>
    <property type="match status" value="1"/>
</dbReference>
<comment type="subcellular location">
    <subcellularLocation>
        <location evidence="1">Endoplasmic reticulum membrane</location>
        <topology evidence="1">Single-pass membrane protein</topology>
    </subcellularLocation>
</comment>
<keyword evidence="4 11" id="KW-0812">Transmembrane</keyword>
<name>C5DTS7_ZYGRC</name>
<evidence type="ECO:0000256" key="8">
    <source>
        <dbReference type="ARBA" id="ARBA00023134"/>
    </source>
</evidence>
<evidence type="ECO:0000313" key="13">
    <source>
        <dbReference type="Proteomes" id="UP000008536"/>
    </source>
</evidence>
<dbReference type="EMBL" id="CU928175">
    <property type="protein sequence ID" value="CAR27188.1"/>
    <property type="molecule type" value="Genomic_DNA"/>
</dbReference>
<keyword evidence="10" id="KW-0675">Receptor</keyword>
<dbReference type="KEGG" id="zro:ZYRO0C11000g"/>
<evidence type="ECO:0000256" key="2">
    <source>
        <dbReference type="ARBA" id="ARBA00005619"/>
    </source>
</evidence>
<evidence type="ECO:0000256" key="6">
    <source>
        <dbReference type="ARBA" id="ARBA00022824"/>
    </source>
</evidence>